<gene>
    <name evidence="1" type="ORF">I5731_15205</name>
</gene>
<comment type="caution">
    <text evidence="1">The sequence shown here is derived from an EMBL/GenBank/DDBJ whole genome shotgun (WGS) entry which is preliminary data.</text>
</comment>
<evidence type="ECO:0000313" key="2">
    <source>
        <dbReference type="Proteomes" id="UP000631694"/>
    </source>
</evidence>
<accession>A0A931I3H4</accession>
<reference evidence="1" key="1">
    <citation type="submission" date="2020-12" db="EMBL/GenBank/DDBJ databases">
        <title>Methylobrevis albus sp. nov., isolated from fresh water lack sediment.</title>
        <authorList>
            <person name="Zou Q."/>
        </authorList>
    </citation>
    <scope>NUCLEOTIDE SEQUENCE</scope>
    <source>
        <strain evidence="1">L22</strain>
    </source>
</reference>
<keyword evidence="2" id="KW-1185">Reference proteome</keyword>
<evidence type="ECO:0000313" key="1">
    <source>
        <dbReference type="EMBL" id="MBH0239172.1"/>
    </source>
</evidence>
<dbReference type="Proteomes" id="UP000631694">
    <property type="component" value="Unassembled WGS sequence"/>
</dbReference>
<name>A0A931I3H4_9HYPH</name>
<dbReference type="EMBL" id="JADZLT010000053">
    <property type="protein sequence ID" value="MBH0239172.1"/>
    <property type="molecule type" value="Genomic_DNA"/>
</dbReference>
<protein>
    <submittedName>
        <fullName evidence="1">Uncharacterized protein</fullName>
    </submittedName>
</protein>
<organism evidence="1 2">
    <name type="scientific">Methylobrevis albus</name>
    <dbReference type="NCBI Taxonomy" id="2793297"/>
    <lineage>
        <taxon>Bacteria</taxon>
        <taxon>Pseudomonadati</taxon>
        <taxon>Pseudomonadota</taxon>
        <taxon>Alphaproteobacteria</taxon>
        <taxon>Hyphomicrobiales</taxon>
        <taxon>Pleomorphomonadaceae</taxon>
        <taxon>Methylobrevis</taxon>
    </lineage>
</organism>
<sequence>MTTDEIKETVAGKRIYLQTPLGGEFPLHYQTNGTVDGSGEAIGLGRMMRPTDSGRWWVEANQLCQQWQTWYDGKQQCFVLERRSETMLYWKRDDGLEGEARIGD</sequence>
<proteinExistence type="predicted"/>
<dbReference type="AlphaFoldDB" id="A0A931I3H4"/>